<feature type="signal peptide" evidence="1">
    <location>
        <begin position="1"/>
        <end position="22"/>
    </location>
</feature>
<organism evidence="2 3">
    <name type="scientific">Paraflavisolibacter caeni</name>
    <dbReference type="NCBI Taxonomy" id="2982496"/>
    <lineage>
        <taxon>Bacteria</taxon>
        <taxon>Pseudomonadati</taxon>
        <taxon>Bacteroidota</taxon>
        <taxon>Chitinophagia</taxon>
        <taxon>Chitinophagales</taxon>
        <taxon>Chitinophagaceae</taxon>
        <taxon>Paraflavisolibacter</taxon>
    </lineage>
</organism>
<dbReference type="PROSITE" id="PS51257">
    <property type="entry name" value="PROKAR_LIPOPROTEIN"/>
    <property type="match status" value="1"/>
</dbReference>
<dbReference type="GO" id="GO:0008237">
    <property type="term" value="F:metallopeptidase activity"/>
    <property type="evidence" value="ECO:0007669"/>
    <property type="project" value="UniProtKB-KW"/>
</dbReference>
<dbReference type="RefSeq" id="WP_279299062.1">
    <property type="nucleotide sequence ID" value="NZ_JAOTIF010000022.1"/>
</dbReference>
<keyword evidence="1" id="KW-0732">Signal</keyword>
<accession>A0A9X2XPR8</accession>
<proteinExistence type="predicted"/>
<feature type="chain" id="PRO_5040817648" evidence="1">
    <location>
        <begin position="23"/>
        <end position="266"/>
    </location>
</feature>
<dbReference type="Pfam" id="PF12388">
    <property type="entry name" value="Peptidase_M57"/>
    <property type="match status" value="1"/>
</dbReference>
<evidence type="ECO:0000313" key="2">
    <source>
        <dbReference type="EMBL" id="MCU7551624.1"/>
    </source>
</evidence>
<name>A0A9X2XPR8_9BACT</name>
<dbReference type="InterPro" id="IPR024079">
    <property type="entry name" value="MetalloPept_cat_dom_sf"/>
</dbReference>
<evidence type="ECO:0000256" key="1">
    <source>
        <dbReference type="SAM" id="SignalP"/>
    </source>
</evidence>
<evidence type="ECO:0000313" key="3">
    <source>
        <dbReference type="Proteomes" id="UP001155483"/>
    </source>
</evidence>
<keyword evidence="2" id="KW-0645">Protease</keyword>
<protein>
    <submittedName>
        <fullName evidence="2">Zinc-dependent metalloprotease</fullName>
    </submittedName>
</protein>
<dbReference type="InterPro" id="IPR024653">
    <property type="entry name" value="Peptidase_M10/M27/M57"/>
</dbReference>
<dbReference type="AlphaFoldDB" id="A0A9X2XPR8"/>
<gene>
    <name evidence="2" type="ORF">OCK74_21065</name>
</gene>
<keyword evidence="2" id="KW-0378">Hydrolase</keyword>
<keyword evidence="2" id="KW-0482">Metalloprotease</keyword>
<reference evidence="2" key="1">
    <citation type="submission" date="2022-09" db="EMBL/GenBank/DDBJ databases">
        <authorList>
            <person name="Yuan C."/>
            <person name="Ke Z."/>
        </authorList>
    </citation>
    <scope>NUCLEOTIDE SEQUENCE</scope>
    <source>
        <strain evidence="2">LB-8</strain>
    </source>
</reference>
<dbReference type="EMBL" id="JAOTIF010000022">
    <property type="protein sequence ID" value="MCU7551624.1"/>
    <property type="molecule type" value="Genomic_DNA"/>
</dbReference>
<dbReference type="Proteomes" id="UP001155483">
    <property type="component" value="Unassembled WGS sequence"/>
</dbReference>
<comment type="caution">
    <text evidence="2">The sequence shown here is derived from an EMBL/GenBank/DDBJ whole genome shotgun (WGS) entry which is preliminary data.</text>
</comment>
<sequence length="266" mass="28401">MKNWISSFAGVCLLAYSLVACVKDTKQVATPAEPVSSETIAKIAALGFGTAEVQRIDEGYLVEGDIVLTEADLSAVRPATPSLVIAQEEQYNTNNLVRVNTKRNITVSVSGDVPSGFSNAVNAALARYNTLNLTITFSRVASGGNIDIRIVNSGQYIASAGFPTNSGDPYSQVKYSRKYINYSAGFMTTVVAHEIGHCIGFRHTDYMNRSYSCGIGGNEGDGGVGANHIPGTPTGPDAKSWMLACLSSTTDRPFNNNDKTALNYLY</sequence>
<dbReference type="Gene3D" id="3.40.390.10">
    <property type="entry name" value="Collagenase (Catalytic Domain)"/>
    <property type="match status" value="1"/>
</dbReference>
<dbReference type="SUPFAM" id="SSF55486">
    <property type="entry name" value="Metalloproteases ('zincins'), catalytic domain"/>
    <property type="match status" value="1"/>
</dbReference>
<keyword evidence="3" id="KW-1185">Reference proteome</keyword>
<reference evidence="2" key="2">
    <citation type="submission" date="2023-04" db="EMBL/GenBank/DDBJ databases">
        <title>Paracnuella aquatica gen. nov., sp. nov., a member of the family Chitinophagaceae isolated from a hot spring.</title>
        <authorList>
            <person name="Wang C."/>
        </authorList>
    </citation>
    <scope>NUCLEOTIDE SEQUENCE</scope>
    <source>
        <strain evidence="2">LB-8</strain>
    </source>
</reference>